<feature type="domain" description="UvrC family homology region profile" evidence="7">
    <location>
        <begin position="216"/>
        <end position="338"/>
    </location>
</feature>
<name>A0A1F8GTQ7_9BACT</name>
<dbReference type="GO" id="GO:0006289">
    <property type="term" value="P:nucleotide-excision repair"/>
    <property type="evidence" value="ECO:0007669"/>
    <property type="project" value="InterPro"/>
</dbReference>
<sequence>MKKPNNIPEKPGVYFFLDARGKRLYIGKASVLKNRLGSYFRAEGEDPEHKRGTKYINPRIQHMLETATRVDWQETGSEIEALILESQFIKKYKPPYNISLRDDKSYSYVAFTQEEFPKVFVTHAPKSYTAIQLYSSKAFAIGPFTSSIELRAALKTLRKLFPYCTCKKSHARMCLNGHLKLCFGFCCIKELTTTAEMKMYRASTKALRDVLSGKRRSILNQRMIENTKVIKEIAGREDALTKLMQLMKLLRLPLRIEGYDISNIQGVFATGSMVVFENGTPNKSEYRKFKIHAPASPDDTRMLGEMLARRFGHSEWAMPDVLLIDGGRGQLNAARKALQLYSSIAVELPILSIAKGKNELFSTTVDQPVPMRDLPQAVRDLIMHIDAEAHRFAITYYRKLHGKSNLKR</sequence>
<dbReference type="SUPFAM" id="SSF82771">
    <property type="entry name" value="GIY-YIG endonuclease"/>
    <property type="match status" value="1"/>
</dbReference>
<evidence type="ECO:0000256" key="3">
    <source>
        <dbReference type="ARBA" id="ARBA00022769"/>
    </source>
</evidence>
<evidence type="ECO:0000259" key="7">
    <source>
        <dbReference type="PROSITE" id="PS50165"/>
    </source>
</evidence>
<dbReference type="PANTHER" id="PTHR30562:SF1">
    <property type="entry name" value="UVRABC SYSTEM PROTEIN C"/>
    <property type="match status" value="1"/>
</dbReference>
<gene>
    <name evidence="8" type="ORF">A3A33_03480</name>
</gene>
<keyword evidence="1" id="KW-0963">Cytoplasm</keyword>
<evidence type="ECO:0000256" key="5">
    <source>
        <dbReference type="ARBA" id="ARBA00023204"/>
    </source>
</evidence>
<evidence type="ECO:0000256" key="1">
    <source>
        <dbReference type="ARBA" id="ARBA00022490"/>
    </source>
</evidence>
<dbReference type="InterPro" id="IPR047296">
    <property type="entry name" value="GIY-YIG_UvrC_Cho"/>
</dbReference>
<accession>A0A1F8GTQ7</accession>
<evidence type="ECO:0000256" key="4">
    <source>
        <dbReference type="ARBA" id="ARBA00022881"/>
    </source>
</evidence>
<dbReference type="SMART" id="SM00465">
    <property type="entry name" value="GIYc"/>
    <property type="match status" value="1"/>
</dbReference>
<dbReference type="Gene3D" id="3.40.1440.10">
    <property type="entry name" value="GIY-YIG endonuclease"/>
    <property type="match status" value="1"/>
</dbReference>
<keyword evidence="2" id="KW-0227">DNA damage</keyword>
<dbReference type="GO" id="GO:0009381">
    <property type="term" value="F:excinuclease ABC activity"/>
    <property type="evidence" value="ECO:0007669"/>
    <property type="project" value="InterPro"/>
</dbReference>
<protein>
    <recommendedName>
        <fullName evidence="10">Excinuclease ABC subunit C</fullName>
    </recommendedName>
</protein>
<organism evidence="8 9">
    <name type="scientific">Candidatus Yanofskybacteria bacterium RIFCSPLOWO2_01_FULL_49_25</name>
    <dbReference type="NCBI Taxonomy" id="1802701"/>
    <lineage>
        <taxon>Bacteria</taxon>
        <taxon>Candidatus Yanofskyibacteriota</taxon>
    </lineage>
</organism>
<keyword evidence="4" id="KW-0267">Excision nuclease</keyword>
<evidence type="ECO:0000259" key="6">
    <source>
        <dbReference type="PROSITE" id="PS50164"/>
    </source>
</evidence>
<dbReference type="STRING" id="1802701.A3A33_03480"/>
<dbReference type="PROSITE" id="PS50164">
    <property type="entry name" value="GIY_YIG"/>
    <property type="match status" value="1"/>
</dbReference>
<dbReference type="Proteomes" id="UP000179047">
    <property type="component" value="Unassembled WGS sequence"/>
</dbReference>
<evidence type="ECO:0000313" key="9">
    <source>
        <dbReference type="Proteomes" id="UP000179047"/>
    </source>
</evidence>
<evidence type="ECO:0008006" key="10">
    <source>
        <dbReference type="Google" id="ProtNLM"/>
    </source>
</evidence>
<dbReference type="InterPro" id="IPR001162">
    <property type="entry name" value="UvrC_RNase_H_dom"/>
</dbReference>
<reference evidence="8 9" key="1">
    <citation type="journal article" date="2016" name="Nat. Commun.">
        <title>Thousands of microbial genomes shed light on interconnected biogeochemical processes in an aquifer system.</title>
        <authorList>
            <person name="Anantharaman K."/>
            <person name="Brown C.T."/>
            <person name="Hug L.A."/>
            <person name="Sharon I."/>
            <person name="Castelle C.J."/>
            <person name="Probst A.J."/>
            <person name="Thomas B.C."/>
            <person name="Singh A."/>
            <person name="Wilkins M.J."/>
            <person name="Karaoz U."/>
            <person name="Brodie E.L."/>
            <person name="Williams K.H."/>
            <person name="Hubbard S.S."/>
            <person name="Banfield J.F."/>
        </authorList>
    </citation>
    <scope>NUCLEOTIDE SEQUENCE [LARGE SCALE GENOMIC DNA]</scope>
</reference>
<dbReference type="Pfam" id="PF01541">
    <property type="entry name" value="GIY-YIG"/>
    <property type="match status" value="1"/>
</dbReference>
<keyword evidence="3" id="KW-0228">DNA excision</keyword>
<dbReference type="InterPro" id="IPR035901">
    <property type="entry name" value="GIY-YIG_endonuc_sf"/>
</dbReference>
<dbReference type="InterPro" id="IPR050066">
    <property type="entry name" value="UvrABC_protein_C"/>
</dbReference>
<dbReference type="Pfam" id="PF08459">
    <property type="entry name" value="UvrC_RNaseH_dom"/>
    <property type="match status" value="1"/>
</dbReference>
<evidence type="ECO:0000313" key="8">
    <source>
        <dbReference type="EMBL" id="OGN28814.1"/>
    </source>
</evidence>
<comment type="caution">
    <text evidence="8">The sequence shown here is derived from an EMBL/GenBank/DDBJ whole genome shotgun (WGS) entry which is preliminary data.</text>
</comment>
<dbReference type="GO" id="GO:0009380">
    <property type="term" value="C:excinuclease repair complex"/>
    <property type="evidence" value="ECO:0007669"/>
    <property type="project" value="TreeGrafter"/>
</dbReference>
<keyword evidence="5" id="KW-0234">DNA repair</keyword>
<dbReference type="AlphaFoldDB" id="A0A1F8GTQ7"/>
<dbReference type="PROSITE" id="PS50165">
    <property type="entry name" value="UVRC"/>
    <property type="match status" value="1"/>
</dbReference>
<dbReference type="PANTHER" id="PTHR30562">
    <property type="entry name" value="UVRC/OXIDOREDUCTASE"/>
    <property type="match status" value="1"/>
</dbReference>
<feature type="domain" description="GIY-YIG" evidence="6">
    <location>
        <begin position="9"/>
        <end position="98"/>
    </location>
</feature>
<dbReference type="InterPro" id="IPR038476">
    <property type="entry name" value="UvrC_RNase_H_dom_sf"/>
</dbReference>
<dbReference type="InterPro" id="IPR000305">
    <property type="entry name" value="GIY-YIG_endonuc"/>
</dbReference>
<dbReference type="Gene3D" id="3.30.420.340">
    <property type="entry name" value="UvrC, RNAse H endonuclease domain"/>
    <property type="match status" value="1"/>
</dbReference>
<dbReference type="EMBL" id="MGKP01000012">
    <property type="protein sequence ID" value="OGN28814.1"/>
    <property type="molecule type" value="Genomic_DNA"/>
</dbReference>
<dbReference type="FunFam" id="3.40.1440.10:FF:000001">
    <property type="entry name" value="UvrABC system protein C"/>
    <property type="match status" value="1"/>
</dbReference>
<evidence type="ECO:0000256" key="2">
    <source>
        <dbReference type="ARBA" id="ARBA00022763"/>
    </source>
</evidence>
<dbReference type="CDD" id="cd10434">
    <property type="entry name" value="GIY-YIG_UvrC_Cho"/>
    <property type="match status" value="1"/>
</dbReference>
<proteinExistence type="predicted"/>